<protein>
    <submittedName>
        <fullName evidence="2">Uncharacterized protein</fullName>
    </submittedName>
</protein>
<sequence length="474" mass="53367">MMKQPHTQQDELVFVNISRPDEIKTASTQRTIRRTVMRDIGRSRRTQRKPRTWALSVRQPVNPSTTAVDSLPSLTNTSIPASIDPCNTAYYPVHLDDRGLQLMHFMTSDKDYVFRPFRSVWFSMALTDPSAIFVALANAAMFFDQRVRAQEFKYETSSECLAYYGRCVQQVRARLGNVKESLSEGVITAILGLICHDLYVGMGDRWNTHFTGLERIIRCRGGYHGLNPNVALFAFWLDVIGSVAEDTRPRMPKPSGLAAYFGAAPPNVIAPSVRGLLDSLFIRDGAFCDVVIAFNYVTSVAIAVDGVQRDTEPFWQREDSLTIIELFGPATHFLLSMPRPVDLDSSLEGTKFLREAIRLALLLLLAALKRDVFRFTSSELPHLQRKFTALVAFLPMTKYDVLCLRLYLWALVTVSLMADAERSDLYIAEIRSAINSLGIDVNDALELVKSILWVDALHIQTDQFISHLSKSTCT</sequence>
<dbReference type="Pfam" id="PF11951">
    <property type="entry name" value="Fungal_trans_2"/>
    <property type="match status" value="1"/>
</dbReference>
<dbReference type="AlphaFoldDB" id="A0A2V5JCP1"/>
<keyword evidence="3" id="KW-1185">Reference proteome</keyword>
<dbReference type="Proteomes" id="UP000248817">
    <property type="component" value="Unassembled WGS sequence"/>
</dbReference>
<feature type="transmembrane region" description="Helical" evidence="1">
    <location>
        <begin position="120"/>
        <end position="143"/>
    </location>
</feature>
<reference evidence="2 3" key="1">
    <citation type="submission" date="2018-02" db="EMBL/GenBank/DDBJ databases">
        <title>The genomes of Aspergillus section Nigri reveals drivers in fungal speciation.</title>
        <authorList>
            <consortium name="DOE Joint Genome Institute"/>
            <person name="Vesth T.C."/>
            <person name="Nybo J."/>
            <person name="Theobald S."/>
            <person name="Brandl J."/>
            <person name="Frisvad J.C."/>
            <person name="Nielsen K.F."/>
            <person name="Lyhne E.K."/>
            <person name="Kogle M.E."/>
            <person name="Kuo A."/>
            <person name="Riley R."/>
            <person name="Clum A."/>
            <person name="Nolan M."/>
            <person name="Lipzen A."/>
            <person name="Salamov A."/>
            <person name="Henrissat B."/>
            <person name="Wiebenga A."/>
            <person name="De vries R.P."/>
            <person name="Grigoriev I.V."/>
            <person name="Mortensen U.H."/>
            <person name="Andersen M.R."/>
            <person name="Baker S.E."/>
        </authorList>
    </citation>
    <scope>NUCLEOTIDE SEQUENCE [LARGE SCALE GENOMIC DNA]</scope>
    <source>
        <strain evidence="2 3">CBS 114.80</strain>
    </source>
</reference>
<dbReference type="EMBL" id="KZ825463">
    <property type="protein sequence ID" value="PYI36787.1"/>
    <property type="molecule type" value="Genomic_DNA"/>
</dbReference>
<evidence type="ECO:0000313" key="2">
    <source>
        <dbReference type="EMBL" id="PYI36787.1"/>
    </source>
</evidence>
<gene>
    <name evidence="2" type="ORF">BP00DRAFT_452836</name>
</gene>
<dbReference type="InterPro" id="IPR021858">
    <property type="entry name" value="Fun_TF"/>
</dbReference>
<dbReference type="PANTHER" id="PTHR37540">
    <property type="entry name" value="TRANSCRIPTION FACTOR (ACR-2), PUTATIVE-RELATED-RELATED"/>
    <property type="match status" value="1"/>
</dbReference>
<accession>A0A2V5JCP1</accession>
<evidence type="ECO:0000313" key="3">
    <source>
        <dbReference type="Proteomes" id="UP000248817"/>
    </source>
</evidence>
<proteinExistence type="predicted"/>
<organism evidence="2 3">
    <name type="scientific">Aspergillus indologenus CBS 114.80</name>
    <dbReference type="NCBI Taxonomy" id="1450541"/>
    <lineage>
        <taxon>Eukaryota</taxon>
        <taxon>Fungi</taxon>
        <taxon>Dikarya</taxon>
        <taxon>Ascomycota</taxon>
        <taxon>Pezizomycotina</taxon>
        <taxon>Eurotiomycetes</taxon>
        <taxon>Eurotiomycetidae</taxon>
        <taxon>Eurotiales</taxon>
        <taxon>Aspergillaceae</taxon>
        <taxon>Aspergillus</taxon>
        <taxon>Aspergillus subgen. Circumdati</taxon>
    </lineage>
</organism>
<keyword evidence="1" id="KW-0472">Membrane</keyword>
<dbReference type="PANTHER" id="PTHR37540:SF5">
    <property type="entry name" value="TRANSCRIPTION FACTOR DOMAIN-CONTAINING PROTEIN"/>
    <property type="match status" value="1"/>
</dbReference>
<keyword evidence="1" id="KW-1133">Transmembrane helix</keyword>
<evidence type="ECO:0000256" key="1">
    <source>
        <dbReference type="SAM" id="Phobius"/>
    </source>
</evidence>
<name>A0A2V5JCP1_9EURO</name>
<keyword evidence="1" id="KW-0812">Transmembrane</keyword>